<reference evidence="1" key="1">
    <citation type="journal article" date="2020" name="Stud. Mycol.">
        <title>101 Dothideomycetes genomes: a test case for predicting lifestyles and emergence of pathogens.</title>
        <authorList>
            <person name="Haridas S."/>
            <person name="Albert R."/>
            <person name="Binder M."/>
            <person name="Bloem J."/>
            <person name="Labutti K."/>
            <person name="Salamov A."/>
            <person name="Andreopoulos B."/>
            <person name="Baker S."/>
            <person name="Barry K."/>
            <person name="Bills G."/>
            <person name="Bluhm B."/>
            <person name="Cannon C."/>
            <person name="Castanera R."/>
            <person name="Culley D."/>
            <person name="Daum C."/>
            <person name="Ezra D."/>
            <person name="Gonzalez J."/>
            <person name="Henrissat B."/>
            <person name="Kuo A."/>
            <person name="Liang C."/>
            <person name="Lipzen A."/>
            <person name="Lutzoni F."/>
            <person name="Magnuson J."/>
            <person name="Mondo S."/>
            <person name="Nolan M."/>
            <person name="Ohm R."/>
            <person name="Pangilinan J."/>
            <person name="Park H.-J."/>
            <person name="Ramirez L."/>
            <person name="Alfaro M."/>
            <person name="Sun H."/>
            <person name="Tritt A."/>
            <person name="Yoshinaga Y."/>
            <person name="Zwiers L.-H."/>
            <person name="Turgeon B."/>
            <person name="Goodwin S."/>
            <person name="Spatafora J."/>
            <person name="Crous P."/>
            <person name="Grigoriev I."/>
        </authorList>
    </citation>
    <scope>NUCLEOTIDE SEQUENCE</scope>
    <source>
        <strain evidence="1">CBS 115976</strain>
    </source>
</reference>
<protein>
    <submittedName>
        <fullName evidence="1">Uncharacterized protein</fullName>
    </submittedName>
</protein>
<name>A0A6A6U387_9PEZI</name>
<dbReference type="AlphaFoldDB" id="A0A6A6U387"/>
<dbReference type="EMBL" id="MU004238">
    <property type="protein sequence ID" value="KAF2666725.1"/>
    <property type="molecule type" value="Genomic_DNA"/>
</dbReference>
<keyword evidence="2" id="KW-1185">Reference proteome</keyword>
<organism evidence="1 2">
    <name type="scientific">Microthyrium microscopicum</name>
    <dbReference type="NCBI Taxonomy" id="703497"/>
    <lineage>
        <taxon>Eukaryota</taxon>
        <taxon>Fungi</taxon>
        <taxon>Dikarya</taxon>
        <taxon>Ascomycota</taxon>
        <taxon>Pezizomycotina</taxon>
        <taxon>Dothideomycetes</taxon>
        <taxon>Dothideomycetes incertae sedis</taxon>
        <taxon>Microthyriales</taxon>
        <taxon>Microthyriaceae</taxon>
        <taxon>Microthyrium</taxon>
    </lineage>
</organism>
<proteinExistence type="predicted"/>
<evidence type="ECO:0000313" key="1">
    <source>
        <dbReference type="EMBL" id="KAF2666725.1"/>
    </source>
</evidence>
<sequence length="157" mass="17934">MRTKDGHVKSQAVRRSVLPFRRRFGSYWNDPSVSPVQRRLSYPTDRGALCLRAHSRPATSIWTKGANVELSFPQVPVLSTSLAVRTVGRDRWYSPSSFGLVKELLLVGTMFIRMIRMRMIRMIVKQIDSGYFVPELMAVALTLEEESKPELNDALFC</sequence>
<gene>
    <name evidence="1" type="ORF">BT63DRAFT_457680</name>
</gene>
<evidence type="ECO:0000313" key="2">
    <source>
        <dbReference type="Proteomes" id="UP000799302"/>
    </source>
</evidence>
<dbReference type="Proteomes" id="UP000799302">
    <property type="component" value="Unassembled WGS sequence"/>
</dbReference>
<accession>A0A6A6U387</accession>